<proteinExistence type="predicted"/>
<evidence type="ECO:0000313" key="3">
    <source>
        <dbReference type="EMBL" id="CAI8018971.1"/>
    </source>
</evidence>
<feature type="compositionally biased region" description="Basic and acidic residues" evidence="1">
    <location>
        <begin position="86"/>
        <end position="100"/>
    </location>
</feature>
<dbReference type="Gene3D" id="2.60.40.790">
    <property type="match status" value="1"/>
</dbReference>
<feature type="region of interest" description="Disordered" evidence="1">
    <location>
        <begin position="60"/>
        <end position="100"/>
    </location>
</feature>
<dbReference type="EMBL" id="CASHTH010001719">
    <property type="protein sequence ID" value="CAI8018971.1"/>
    <property type="molecule type" value="Genomic_DNA"/>
</dbReference>
<dbReference type="Proteomes" id="UP001174909">
    <property type="component" value="Unassembled WGS sequence"/>
</dbReference>
<evidence type="ECO:0000256" key="1">
    <source>
        <dbReference type="SAM" id="MobiDB-lite"/>
    </source>
</evidence>
<dbReference type="AlphaFoldDB" id="A0AA35WJ32"/>
<dbReference type="Pfam" id="PF04969">
    <property type="entry name" value="CS"/>
    <property type="match status" value="1"/>
</dbReference>
<protein>
    <submittedName>
        <fullName evidence="3">Protein SGT1 homolog</fullName>
    </submittedName>
</protein>
<name>A0AA35WJ32_GEOBA</name>
<dbReference type="InterPro" id="IPR007052">
    <property type="entry name" value="CS_dom"/>
</dbReference>
<gene>
    <name evidence="3" type="ORF">GBAR_LOCUS11452</name>
</gene>
<keyword evidence="4" id="KW-1185">Reference proteome</keyword>
<evidence type="ECO:0000259" key="2">
    <source>
        <dbReference type="Pfam" id="PF04969"/>
    </source>
</evidence>
<accession>A0AA35WJ32</accession>
<organism evidence="3 4">
    <name type="scientific">Geodia barretti</name>
    <name type="common">Barrett's horny sponge</name>
    <dbReference type="NCBI Taxonomy" id="519541"/>
    <lineage>
        <taxon>Eukaryota</taxon>
        <taxon>Metazoa</taxon>
        <taxon>Porifera</taxon>
        <taxon>Demospongiae</taxon>
        <taxon>Heteroscleromorpha</taxon>
        <taxon>Tetractinellida</taxon>
        <taxon>Astrophorina</taxon>
        <taxon>Geodiidae</taxon>
        <taxon>Geodia</taxon>
    </lineage>
</organism>
<reference evidence="3" key="1">
    <citation type="submission" date="2023-03" db="EMBL/GenBank/DDBJ databases">
        <authorList>
            <person name="Steffen K."/>
            <person name="Cardenas P."/>
        </authorList>
    </citation>
    <scope>NUCLEOTIDE SEQUENCE</scope>
</reference>
<evidence type="ECO:0000313" key="4">
    <source>
        <dbReference type="Proteomes" id="UP001174909"/>
    </source>
</evidence>
<sequence length="100" mass="11508">MQAPAVEDLLQSLRFNTGEHSIGGQRCNQRYEWYQTPSEVVLHIMIPNVKENDILVEFTDKKTLPPPQSRYPARQMSHEMPQNKGGAEDEKSRRTPVDNT</sequence>
<dbReference type="InterPro" id="IPR008978">
    <property type="entry name" value="HSP20-like_chaperone"/>
</dbReference>
<feature type="domain" description="CS" evidence="2">
    <location>
        <begin position="30"/>
        <end position="62"/>
    </location>
</feature>
<dbReference type="SUPFAM" id="SSF49764">
    <property type="entry name" value="HSP20-like chaperones"/>
    <property type="match status" value="1"/>
</dbReference>
<comment type="caution">
    <text evidence="3">The sequence shown here is derived from an EMBL/GenBank/DDBJ whole genome shotgun (WGS) entry which is preliminary data.</text>
</comment>